<accession>A0AAU9M5D5</accession>
<dbReference type="EMBL" id="CAKMRJ010001112">
    <property type="protein sequence ID" value="CAH1422301.1"/>
    <property type="molecule type" value="Genomic_DNA"/>
</dbReference>
<keyword evidence="3" id="KW-1185">Reference proteome</keyword>
<feature type="compositionally biased region" description="Basic and acidic residues" evidence="1">
    <location>
        <begin position="200"/>
        <end position="224"/>
    </location>
</feature>
<dbReference type="Proteomes" id="UP001157418">
    <property type="component" value="Unassembled WGS sequence"/>
</dbReference>
<protein>
    <submittedName>
        <fullName evidence="2">Uncharacterized protein</fullName>
    </submittedName>
</protein>
<proteinExistence type="predicted"/>
<organism evidence="2 3">
    <name type="scientific">Lactuca virosa</name>
    <dbReference type="NCBI Taxonomy" id="75947"/>
    <lineage>
        <taxon>Eukaryota</taxon>
        <taxon>Viridiplantae</taxon>
        <taxon>Streptophyta</taxon>
        <taxon>Embryophyta</taxon>
        <taxon>Tracheophyta</taxon>
        <taxon>Spermatophyta</taxon>
        <taxon>Magnoliopsida</taxon>
        <taxon>eudicotyledons</taxon>
        <taxon>Gunneridae</taxon>
        <taxon>Pentapetalae</taxon>
        <taxon>asterids</taxon>
        <taxon>campanulids</taxon>
        <taxon>Asterales</taxon>
        <taxon>Asteraceae</taxon>
        <taxon>Cichorioideae</taxon>
        <taxon>Cichorieae</taxon>
        <taxon>Lactucinae</taxon>
        <taxon>Lactuca</taxon>
    </lineage>
</organism>
<dbReference type="AlphaFoldDB" id="A0AAU9M5D5"/>
<comment type="caution">
    <text evidence="2">The sequence shown here is derived from an EMBL/GenBank/DDBJ whole genome shotgun (WGS) entry which is preliminary data.</text>
</comment>
<evidence type="ECO:0000313" key="2">
    <source>
        <dbReference type="EMBL" id="CAH1422301.1"/>
    </source>
</evidence>
<feature type="region of interest" description="Disordered" evidence="1">
    <location>
        <begin position="190"/>
        <end position="224"/>
    </location>
</feature>
<sequence length="224" mass="24928">MKKQFPLQIVSQYTTEGLEKVRNGLTEAATLRERFVLGTSVSRRVAAAAASAAEVATATGESSFRSFMVVVQRCGSSVAIVQQWMINGELCIGLFAIRDIKKEDDQISRVLWTAVVLPGEIGITFDDIGALEDVKTALFRVVSFSPFAGGNWDRSNERSWEPSDKADLHFVYKDVEGASNQWDDIQRKLRNLPPKPTAFKPDHFTPAEDEDSKPKTKSRIDNMT</sequence>
<gene>
    <name evidence="2" type="ORF">LVIROSA_LOCUS9641</name>
</gene>
<reference evidence="2 3" key="1">
    <citation type="submission" date="2022-01" db="EMBL/GenBank/DDBJ databases">
        <authorList>
            <person name="Xiong W."/>
            <person name="Schranz E."/>
        </authorList>
    </citation>
    <scope>NUCLEOTIDE SEQUENCE [LARGE SCALE GENOMIC DNA]</scope>
</reference>
<name>A0AAU9M5D5_9ASTR</name>
<evidence type="ECO:0000256" key="1">
    <source>
        <dbReference type="SAM" id="MobiDB-lite"/>
    </source>
</evidence>
<evidence type="ECO:0000313" key="3">
    <source>
        <dbReference type="Proteomes" id="UP001157418"/>
    </source>
</evidence>